<reference evidence="2" key="2">
    <citation type="submission" date="2015-01" db="EMBL/GenBank/DDBJ databases">
        <title>Evolutionary Origins and Diversification of the Mycorrhizal Mutualists.</title>
        <authorList>
            <consortium name="DOE Joint Genome Institute"/>
            <consortium name="Mycorrhizal Genomics Consortium"/>
            <person name="Kohler A."/>
            <person name="Kuo A."/>
            <person name="Nagy L.G."/>
            <person name="Floudas D."/>
            <person name="Copeland A."/>
            <person name="Barry K.W."/>
            <person name="Cichocki N."/>
            <person name="Veneault-Fourrey C."/>
            <person name="LaButti K."/>
            <person name="Lindquist E.A."/>
            <person name="Lipzen A."/>
            <person name="Lundell T."/>
            <person name="Morin E."/>
            <person name="Murat C."/>
            <person name="Riley R."/>
            <person name="Ohm R."/>
            <person name="Sun H."/>
            <person name="Tunlid A."/>
            <person name="Henrissat B."/>
            <person name="Grigoriev I.V."/>
            <person name="Hibbett D.S."/>
            <person name="Martin F."/>
        </authorList>
    </citation>
    <scope>NUCLEOTIDE SEQUENCE [LARGE SCALE GENOMIC DNA]</scope>
    <source>
        <strain evidence="2">h7</strain>
    </source>
</reference>
<organism evidence="1 2">
    <name type="scientific">Hebeloma cylindrosporum</name>
    <dbReference type="NCBI Taxonomy" id="76867"/>
    <lineage>
        <taxon>Eukaryota</taxon>
        <taxon>Fungi</taxon>
        <taxon>Dikarya</taxon>
        <taxon>Basidiomycota</taxon>
        <taxon>Agaricomycotina</taxon>
        <taxon>Agaricomycetes</taxon>
        <taxon>Agaricomycetidae</taxon>
        <taxon>Agaricales</taxon>
        <taxon>Agaricineae</taxon>
        <taxon>Hymenogastraceae</taxon>
        <taxon>Hebeloma</taxon>
    </lineage>
</organism>
<evidence type="ECO:0000313" key="1">
    <source>
        <dbReference type="EMBL" id="KIM40735.1"/>
    </source>
</evidence>
<name>A0A0C3BVT6_HEBCY</name>
<dbReference type="AlphaFoldDB" id="A0A0C3BVT6"/>
<sequence length="52" mass="5947">MVEFYSTTNYIPMRNSGLGLGTFGRLIDSHVRSKPRMVVSAHVARIFRSRPH</sequence>
<gene>
    <name evidence="1" type="ORF">M413DRAFT_166985</name>
</gene>
<accession>A0A0C3BVT6</accession>
<protein>
    <submittedName>
        <fullName evidence="1">Uncharacterized protein</fullName>
    </submittedName>
</protein>
<keyword evidence="2" id="KW-1185">Reference proteome</keyword>
<reference evidence="1 2" key="1">
    <citation type="submission" date="2014-04" db="EMBL/GenBank/DDBJ databases">
        <authorList>
            <consortium name="DOE Joint Genome Institute"/>
            <person name="Kuo A."/>
            <person name="Gay G."/>
            <person name="Dore J."/>
            <person name="Kohler A."/>
            <person name="Nagy L.G."/>
            <person name="Floudas D."/>
            <person name="Copeland A."/>
            <person name="Barry K.W."/>
            <person name="Cichocki N."/>
            <person name="Veneault-Fourrey C."/>
            <person name="LaButti K."/>
            <person name="Lindquist E.A."/>
            <person name="Lipzen A."/>
            <person name="Lundell T."/>
            <person name="Morin E."/>
            <person name="Murat C."/>
            <person name="Sun H."/>
            <person name="Tunlid A."/>
            <person name="Henrissat B."/>
            <person name="Grigoriev I.V."/>
            <person name="Hibbett D.S."/>
            <person name="Martin F."/>
            <person name="Nordberg H.P."/>
            <person name="Cantor M.N."/>
            <person name="Hua S.X."/>
        </authorList>
    </citation>
    <scope>NUCLEOTIDE SEQUENCE [LARGE SCALE GENOMIC DNA]</scope>
    <source>
        <strain evidence="2">h7</strain>
    </source>
</reference>
<evidence type="ECO:0000313" key="2">
    <source>
        <dbReference type="Proteomes" id="UP000053424"/>
    </source>
</evidence>
<proteinExistence type="predicted"/>
<dbReference type="EMBL" id="KN831782">
    <property type="protein sequence ID" value="KIM40735.1"/>
    <property type="molecule type" value="Genomic_DNA"/>
</dbReference>
<dbReference type="HOGENOM" id="CLU_3087464_0_0_1"/>
<dbReference type="Proteomes" id="UP000053424">
    <property type="component" value="Unassembled WGS sequence"/>
</dbReference>